<dbReference type="SUPFAM" id="SSF101576">
    <property type="entry name" value="Supernatant protein factor (SPF), C-terminal domain"/>
    <property type="match status" value="1"/>
</dbReference>
<evidence type="ECO:0000256" key="2">
    <source>
        <dbReference type="ARBA" id="ARBA00007104"/>
    </source>
</evidence>
<comment type="caution">
    <text evidence="11">The sequence shown here is derived from an EMBL/GenBank/DDBJ whole genome shotgun (WGS) entry which is preliminary data.</text>
</comment>
<reference evidence="11 12" key="1">
    <citation type="submission" date="2023-04" db="EMBL/GenBank/DDBJ databases">
        <title>Genome of Basidiobolus ranarum AG-B5.</title>
        <authorList>
            <person name="Stajich J.E."/>
            <person name="Carter-House D."/>
            <person name="Gryganskyi A."/>
        </authorList>
    </citation>
    <scope>NUCLEOTIDE SEQUENCE [LARGE SCALE GENOMIC DNA]</scope>
    <source>
        <strain evidence="11 12">AG-B5</strain>
    </source>
</reference>
<evidence type="ECO:0000256" key="9">
    <source>
        <dbReference type="SAM" id="SignalP"/>
    </source>
</evidence>
<sequence>MALTSMLKICILLLCYLAVVKSHSLQVQPHSSECFFEEVKQGEHFLISYEVGEADGAIDFRVTDDDNRTIHWKSSQSDDMFSVDVPADGRYTYCFINEDYKSEVRTVMWNVHGNTKASYNEEVDDSAVSPVENEIYRLREGIYQVRDEQQYIVMRERTHRNTCESTNGRVKWWSFIQSGVLISACAFQVIYLKRFFEAKRKSRI</sequence>
<dbReference type="PROSITE" id="PS50866">
    <property type="entry name" value="GOLD"/>
    <property type="match status" value="1"/>
</dbReference>
<keyword evidence="12" id="KW-1185">Reference proteome</keyword>
<evidence type="ECO:0000256" key="6">
    <source>
        <dbReference type="ARBA" id="ARBA00023136"/>
    </source>
</evidence>
<keyword evidence="6" id="KW-0472">Membrane</keyword>
<keyword evidence="5" id="KW-1133">Transmembrane helix</keyword>
<dbReference type="EMBL" id="JASJQH010000643">
    <property type="protein sequence ID" value="KAK9763420.1"/>
    <property type="molecule type" value="Genomic_DNA"/>
</dbReference>
<feature type="domain" description="GOLD" evidence="10">
    <location>
        <begin position="32"/>
        <end position="137"/>
    </location>
</feature>
<proteinExistence type="inferred from homology"/>
<comment type="subcellular location">
    <subcellularLocation>
        <location evidence="7">Endomembrane system</location>
        <topology evidence="7">Single-pass membrane protein</topology>
    </subcellularLocation>
    <subcellularLocation>
        <location evidence="1 8">Membrane</location>
        <topology evidence="1 8">Single-pass type I membrane protein</topology>
    </subcellularLocation>
</comment>
<dbReference type="InterPro" id="IPR015720">
    <property type="entry name" value="Emp24-like"/>
</dbReference>
<dbReference type="PANTHER" id="PTHR22811">
    <property type="entry name" value="TRANSMEMBRANE EMP24 DOMAIN-CONTAINING PROTEIN"/>
    <property type="match status" value="1"/>
</dbReference>
<dbReference type="Pfam" id="PF01105">
    <property type="entry name" value="EMP24_GP25L"/>
    <property type="match status" value="1"/>
</dbReference>
<evidence type="ECO:0000259" key="10">
    <source>
        <dbReference type="PROSITE" id="PS50866"/>
    </source>
</evidence>
<comment type="similarity">
    <text evidence="2 8">Belongs to the EMP24/GP25L family.</text>
</comment>
<protein>
    <submittedName>
        <fullName evidence="11">P24 complex component</fullName>
    </submittedName>
</protein>
<dbReference type="Proteomes" id="UP001479436">
    <property type="component" value="Unassembled WGS sequence"/>
</dbReference>
<evidence type="ECO:0000256" key="7">
    <source>
        <dbReference type="ARBA" id="ARBA00037847"/>
    </source>
</evidence>
<dbReference type="SMART" id="SM01190">
    <property type="entry name" value="EMP24_GP25L"/>
    <property type="match status" value="1"/>
</dbReference>
<accession>A0ABR2WPJ8</accession>
<dbReference type="InterPro" id="IPR036598">
    <property type="entry name" value="GOLD_dom_sf"/>
</dbReference>
<keyword evidence="4 9" id="KW-0732">Signal</keyword>
<evidence type="ECO:0000256" key="8">
    <source>
        <dbReference type="RuleBase" id="RU003827"/>
    </source>
</evidence>
<feature type="chain" id="PRO_5046779367" evidence="9">
    <location>
        <begin position="23"/>
        <end position="204"/>
    </location>
</feature>
<gene>
    <name evidence="11" type="primary">EMP24_1</name>
    <name evidence="11" type="ORF">K7432_009904</name>
</gene>
<evidence type="ECO:0000256" key="5">
    <source>
        <dbReference type="ARBA" id="ARBA00022989"/>
    </source>
</evidence>
<evidence type="ECO:0000313" key="12">
    <source>
        <dbReference type="Proteomes" id="UP001479436"/>
    </source>
</evidence>
<evidence type="ECO:0000256" key="4">
    <source>
        <dbReference type="ARBA" id="ARBA00022729"/>
    </source>
</evidence>
<name>A0ABR2WPJ8_9FUNG</name>
<evidence type="ECO:0000313" key="11">
    <source>
        <dbReference type="EMBL" id="KAK9763420.1"/>
    </source>
</evidence>
<feature type="signal peptide" evidence="9">
    <location>
        <begin position="1"/>
        <end position="22"/>
    </location>
</feature>
<dbReference type="InterPro" id="IPR009038">
    <property type="entry name" value="GOLD_dom"/>
</dbReference>
<organism evidence="11 12">
    <name type="scientific">Basidiobolus ranarum</name>
    <dbReference type="NCBI Taxonomy" id="34480"/>
    <lineage>
        <taxon>Eukaryota</taxon>
        <taxon>Fungi</taxon>
        <taxon>Fungi incertae sedis</taxon>
        <taxon>Zoopagomycota</taxon>
        <taxon>Entomophthoromycotina</taxon>
        <taxon>Basidiobolomycetes</taxon>
        <taxon>Basidiobolales</taxon>
        <taxon>Basidiobolaceae</taxon>
        <taxon>Basidiobolus</taxon>
    </lineage>
</organism>
<evidence type="ECO:0000256" key="3">
    <source>
        <dbReference type="ARBA" id="ARBA00022692"/>
    </source>
</evidence>
<evidence type="ECO:0000256" key="1">
    <source>
        <dbReference type="ARBA" id="ARBA00004479"/>
    </source>
</evidence>
<keyword evidence="3 8" id="KW-0812">Transmembrane</keyword>